<accession>A0ACC0BKG3</accession>
<name>A0ACC0BKG3_CATRO</name>
<gene>
    <name evidence="1" type="ORF">M9H77_13477</name>
</gene>
<evidence type="ECO:0000313" key="2">
    <source>
        <dbReference type="Proteomes" id="UP001060085"/>
    </source>
</evidence>
<keyword evidence="2" id="KW-1185">Reference proteome</keyword>
<dbReference type="EMBL" id="CM044703">
    <property type="protein sequence ID" value="KAI5673113.1"/>
    <property type="molecule type" value="Genomic_DNA"/>
</dbReference>
<reference evidence="2" key="1">
    <citation type="journal article" date="2023" name="Nat. Plants">
        <title>Single-cell RNA sequencing provides a high-resolution roadmap for understanding the multicellular compartmentation of specialized metabolism.</title>
        <authorList>
            <person name="Sun S."/>
            <person name="Shen X."/>
            <person name="Li Y."/>
            <person name="Li Y."/>
            <person name="Wang S."/>
            <person name="Li R."/>
            <person name="Zhang H."/>
            <person name="Shen G."/>
            <person name="Guo B."/>
            <person name="Wei J."/>
            <person name="Xu J."/>
            <person name="St-Pierre B."/>
            <person name="Chen S."/>
            <person name="Sun C."/>
        </authorList>
    </citation>
    <scope>NUCLEOTIDE SEQUENCE [LARGE SCALE GENOMIC DNA]</scope>
</reference>
<organism evidence="1 2">
    <name type="scientific">Catharanthus roseus</name>
    <name type="common">Madagascar periwinkle</name>
    <name type="synonym">Vinca rosea</name>
    <dbReference type="NCBI Taxonomy" id="4058"/>
    <lineage>
        <taxon>Eukaryota</taxon>
        <taxon>Viridiplantae</taxon>
        <taxon>Streptophyta</taxon>
        <taxon>Embryophyta</taxon>
        <taxon>Tracheophyta</taxon>
        <taxon>Spermatophyta</taxon>
        <taxon>Magnoliopsida</taxon>
        <taxon>eudicotyledons</taxon>
        <taxon>Gunneridae</taxon>
        <taxon>Pentapetalae</taxon>
        <taxon>asterids</taxon>
        <taxon>lamiids</taxon>
        <taxon>Gentianales</taxon>
        <taxon>Apocynaceae</taxon>
        <taxon>Rauvolfioideae</taxon>
        <taxon>Vinceae</taxon>
        <taxon>Catharanthinae</taxon>
        <taxon>Catharanthus</taxon>
    </lineage>
</organism>
<dbReference type="Proteomes" id="UP001060085">
    <property type="component" value="Linkage Group LG03"/>
</dbReference>
<proteinExistence type="predicted"/>
<comment type="caution">
    <text evidence="1">The sequence shown here is derived from an EMBL/GenBank/DDBJ whole genome shotgun (WGS) entry which is preliminary data.</text>
</comment>
<evidence type="ECO:0000313" key="1">
    <source>
        <dbReference type="EMBL" id="KAI5673113.1"/>
    </source>
</evidence>
<protein>
    <submittedName>
        <fullName evidence="1">Uncharacterized protein</fullName>
    </submittedName>
</protein>
<sequence length="544" mass="61207">MKLTKLICFSWIFLLLLINGSSRSGLNAVRADSFSHFDGRDDNNQQDGDGGGHRNDEEIECKAWLVQSIPTDMPQLHLVPGVLSTADVFRWLAGNSSKSLDIIAQYWQLEAHPNDPRSGDYGYSEDEMQKFGANEGLEVYKALDSAADRNISIRFLQHSGVYPDYTDEPSNLASGRPNVKNITLLLGEWWGSGIVHAKVWISDGRDVYIGSANNDWKSLTQVKEVGIYLVGCPMIARKVEMYFLNLWKLAHLDVSSYTKSVWDQQWQIDRKVPCWSHFLHPKERCRSPLHDYVQIPHIIGYPMLSDPHMFHKKIETPGSNNSSLQRPSSYLSFAPPELSFGKYQTDEQGWVDTIKSVGNGSTIRISTMDWLGQSQYTKGTVYWASLSSALSEVVFSKHANVKLLVAYWGHFINYTDLYLKSLLYTNNLCHSSKYNKCSGKVEIKYYMVPGYNLTGPAVINGSATGNIYPGYTRVNHGKYAVSDVRAHISTSNLVWDYFYTTAGVSFGTYNTAIVSQLQEIFDADWNSPYAVPVEALEDGHACPS</sequence>